<evidence type="ECO:0000313" key="1">
    <source>
        <dbReference type="EMBL" id="KAG0270649.1"/>
    </source>
</evidence>
<dbReference type="AlphaFoldDB" id="A0AAD4D715"/>
<proteinExistence type="predicted"/>
<evidence type="ECO:0000313" key="2">
    <source>
        <dbReference type="Proteomes" id="UP001194580"/>
    </source>
</evidence>
<reference evidence="1" key="1">
    <citation type="journal article" date="2020" name="Fungal Divers.">
        <title>Resolving the Mortierellaceae phylogeny through synthesis of multi-gene phylogenetics and phylogenomics.</title>
        <authorList>
            <person name="Vandepol N."/>
            <person name="Liber J."/>
            <person name="Desiro A."/>
            <person name="Na H."/>
            <person name="Kennedy M."/>
            <person name="Barry K."/>
            <person name="Grigoriev I.V."/>
            <person name="Miller A.N."/>
            <person name="O'Donnell K."/>
            <person name="Stajich J.E."/>
            <person name="Bonito G."/>
        </authorList>
    </citation>
    <scope>NUCLEOTIDE SEQUENCE</scope>
    <source>
        <strain evidence="1">NRRL 28262</strain>
    </source>
</reference>
<accession>A0AAD4D715</accession>
<dbReference type="EMBL" id="JAAAIL010001329">
    <property type="protein sequence ID" value="KAG0270649.1"/>
    <property type="molecule type" value="Genomic_DNA"/>
</dbReference>
<organism evidence="1 2">
    <name type="scientific">Linnemannia exigua</name>
    <dbReference type="NCBI Taxonomy" id="604196"/>
    <lineage>
        <taxon>Eukaryota</taxon>
        <taxon>Fungi</taxon>
        <taxon>Fungi incertae sedis</taxon>
        <taxon>Mucoromycota</taxon>
        <taxon>Mortierellomycotina</taxon>
        <taxon>Mortierellomycetes</taxon>
        <taxon>Mortierellales</taxon>
        <taxon>Mortierellaceae</taxon>
        <taxon>Linnemannia</taxon>
    </lineage>
</organism>
<sequence length="163" mass="18650">MATNKMRLTYRGAMKCYLIFCTIVDCGCRTCNAFINCEIIHFTDSLGDTYGMIPLDRSEKSIMFDICADHQMMMNLIPWSDLETASVRDLDLYVCGWKQNTKWLDSVVVAGKMCKISVEIFCPIMWAPVVYQQCYAREVVKEKLLEAAFDLTIDLGVQFFLGC</sequence>
<gene>
    <name evidence="1" type="ORF">BGZ95_001611</name>
</gene>
<comment type="caution">
    <text evidence="1">The sequence shown here is derived from an EMBL/GenBank/DDBJ whole genome shotgun (WGS) entry which is preliminary data.</text>
</comment>
<protein>
    <submittedName>
        <fullName evidence="1">Uncharacterized protein</fullName>
    </submittedName>
</protein>
<dbReference type="Proteomes" id="UP001194580">
    <property type="component" value="Unassembled WGS sequence"/>
</dbReference>
<keyword evidence="2" id="KW-1185">Reference proteome</keyword>
<name>A0AAD4D715_9FUNG</name>